<accession>A0A3B0VUW7</accession>
<evidence type="ECO:0008006" key="2">
    <source>
        <dbReference type="Google" id="ProtNLM"/>
    </source>
</evidence>
<dbReference type="Pfam" id="PF06042">
    <property type="entry name" value="NTP_transf_6"/>
    <property type="match status" value="1"/>
</dbReference>
<proteinExistence type="predicted"/>
<protein>
    <recommendedName>
        <fullName evidence="2">Nucleotidyltransferase family protein</fullName>
    </recommendedName>
</protein>
<sequence length="192" mass="22111">MSDRYEEQLSQLITQNEQVMAILRTVRRCNPPEWLVGASVLRNLVWDYLHGYSQPTPPRDIDVAFFDATDLSPERDRAVTAQLTSLLSDVEWEATNQAAVHLWYADYFGKTVPPFRSTSEAIATWPETATCTAVRLLPDDSLQIVAPFDLDDLFNMILRRNPARVTSEQFQKRLRDKQILQKWPQVCVVDEV</sequence>
<dbReference type="InterPro" id="IPR009267">
    <property type="entry name" value="NTP_transf_6"/>
</dbReference>
<dbReference type="AlphaFoldDB" id="A0A3B0VUW7"/>
<dbReference type="PANTHER" id="PTHR39166">
    <property type="entry name" value="BLL1166 PROTEIN"/>
    <property type="match status" value="1"/>
</dbReference>
<organism evidence="1">
    <name type="scientific">hydrothermal vent metagenome</name>
    <dbReference type="NCBI Taxonomy" id="652676"/>
    <lineage>
        <taxon>unclassified sequences</taxon>
        <taxon>metagenomes</taxon>
        <taxon>ecological metagenomes</taxon>
    </lineage>
</organism>
<evidence type="ECO:0000313" key="1">
    <source>
        <dbReference type="EMBL" id="VAW42872.1"/>
    </source>
</evidence>
<reference evidence="1" key="1">
    <citation type="submission" date="2018-06" db="EMBL/GenBank/DDBJ databases">
        <authorList>
            <person name="Zhirakovskaya E."/>
        </authorList>
    </citation>
    <scope>NUCLEOTIDE SEQUENCE</scope>
</reference>
<name>A0A3B0VUW7_9ZZZZ</name>
<dbReference type="PANTHER" id="PTHR39166:SF1">
    <property type="entry name" value="BLL1166 PROTEIN"/>
    <property type="match status" value="1"/>
</dbReference>
<gene>
    <name evidence="1" type="ORF">MNBD_CHLOROFLEXI01-5348</name>
</gene>
<dbReference type="EMBL" id="UOEU01000978">
    <property type="protein sequence ID" value="VAW42872.1"/>
    <property type="molecule type" value="Genomic_DNA"/>
</dbReference>